<feature type="compositionally biased region" description="Basic and acidic residues" evidence="1">
    <location>
        <begin position="155"/>
        <end position="164"/>
    </location>
</feature>
<dbReference type="AlphaFoldDB" id="A0A7Y8FHZ7"/>
<evidence type="ECO:0000313" key="3">
    <source>
        <dbReference type="Proteomes" id="UP000537188"/>
    </source>
</evidence>
<evidence type="ECO:0000256" key="1">
    <source>
        <dbReference type="SAM" id="MobiDB-lite"/>
    </source>
</evidence>
<sequence length="1163" mass="126880">MLQWLATGTAPNKPLPNDAAITPFIKMYKEAINEPALRAWIKSAGLTPSSVQIFSDSVVGTVLRDGTQTSMRFSTTDGSGWGLVSARVSALQKILSPNDLGMSIDIGTTPQVISRNVQLDFYGVRQPRTEQAAPQLGARLKRDGWPKKSQAQRSEWAEQSKRQKQVRDDNAVRAFLSFQLQSLLEGKQEDDTLELDKLIVVAGPASTLAQRSKQPRERLLQFLGSPAFKAFLDKAGLEEPARAKYRLSEGELQQSNGAAQWVSLQRYFDDEVEKVSAAGSAEQQQAARTMKSEFDQLVMLSNETGNALYSTPIYDARQALKHYALDVPQTAGKLRATLELLGNQFPRPPLAGNYAGMTPYGQAPGALPAQAKAKLKGFSTQAMALFKDFSPAPSGVQSYPDPDRQLAAFFDSPKAIMLAEKIAKALKLFAVADGQALPRAERYQLLATALKLSVNGPLPGLPGTVAGYEVYQPGNLGRTLKEVRADVEKHLESKGVDPKVSALMAHLYLAQSAPEMLIKIDPAVAADTHPLLNQNPENIKVGSTGWMNMRVACAMASDSRLEFKQAMALVRLDAPGPNQEMLIKSMGRQPLLDWGAMSGLYPATRDRQYSEENYQAASQVFIQRETQTREALDTLMSEPPTQTSLLVKQLALLFPEMTEEEIRNIKLAGHPDLGNAAGPHIAGPYEHTPKLLTDVILLNQAERLPLLGREDSWTLGVTIHPNVPLETFKERLKQLPMIEPLVAPAVDKYIADTRAAHATTLKLMFAQLPLKQRTELESSEEIQFYTLRKETGDDIEEDKRQASTIEKSKGAQGLLMRFKMRELGPRYEFYEVFPNSMTMVHRPDLPNDLKVGGTITEVFEPYGRYLESKGKFHQGTTLPFDFEAYSSGAAPRPDAKSELILEPHGEPLQGTANDPGQIPDTFASSTVSAVVEKLLAHSFDGNRDARIAHANQPTALHRAVFPNTPPIFSAENGRLILGLIPFVGAIADLVEGKIASGLQGLVIDVASFLATGGLAGLKTVGTGLKMLIPFSSKPFTVAGLKAGGTFVRGLLNPLENLPSILRAGPKLVNGVKKVITGQTVKLGGDIYMPAKMHEQWRWSVGAAEAALASGPGRTAGQWPGARKGFSANREVDAVQKNGSWYEINPMSHRPEGAPLEQFTPKLS</sequence>
<comment type="caution">
    <text evidence="2">The sequence shown here is derived from an EMBL/GenBank/DDBJ whole genome shotgun (WGS) entry which is preliminary data.</text>
</comment>
<organism evidence="2 3">
    <name type="scientific">Pseudomonas yamanorum</name>
    <dbReference type="NCBI Taxonomy" id="515393"/>
    <lineage>
        <taxon>Bacteria</taxon>
        <taxon>Pseudomonadati</taxon>
        <taxon>Pseudomonadota</taxon>
        <taxon>Gammaproteobacteria</taxon>
        <taxon>Pseudomonadales</taxon>
        <taxon>Pseudomonadaceae</taxon>
        <taxon>Pseudomonas</taxon>
    </lineage>
</organism>
<dbReference type="EMBL" id="JACARF010000058">
    <property type="protein sequence ID" value="NWE79732.1"/>
    <property type="molecule type" value="Genomic_DNA"/>
</dbReference>
<accession>A0A7Y8FHZ7</accession>
<feature type="region of interest" description="Disordered" evidence="1">
    <location>
        <begin position="1144"/>
        <end position="1163"/>
    </location>
</feature>
<dbReference type="Proteomes" id="UP000537188">
    <property type="component" value="Unassembled WGS sequence"/>
</dbReference>
<name>A0A7Y8FHZ7_9PSED</name>
<proteinExistence type="predicted"/>
<reference evidence="2 3" key="1">
    <citation type="submission" date="2020-04" db="EMBL/GenBank/DDBJ databases">
        <title>Molecular characterization of pseudomonads from Agaricus bisporus reveal novel blotch 2 pathogens in Western Europe.</title>
        <authorList>
            <person name="Taparia T."/>
            <person name="Krijger M."/>
            <person name="Haynes E."/>
            <person name="Elpinstone J.G."/>
            <person name="Noble R."/>
            <person name="Van Der Wolf J."/>
        </authorList>
    </citation>
    <scope>NUCLEOTIDE SEQUENCE [LARGE SCALE GENOMIC DNA]</scope>
    <source>
        <strain evidence="2 3">IPO3781</strain>
    </source>
</reference>
<protein>
    <submittedName>
        <fullName evidence="2">Uncharacterized protein</fullName>
    </submittedName>
</protein>
<evidence type="ECO:0000313" key="2">
    <source>
        <dbReference type="EMBL" id="NWE79732.1"/>
    </source>
</evidence>
<gene>
    <name evidence="2" type="ORF">HX828_29640</name>
</gene>
<feature type="region of interest" description="Disordered" evidence="1">
    <location>
        <begin position="142"/>
        <end position="164"/>
    </location>
</feature>